<evidence type="ECO:0000256" key="1">
    <source>
        <dbReference type="SAM" id="MobiDB-lite"/>
    </source>
</evidence>
<dbReference type="Proteomes" id="UP000504635">
    <property type="component" value="Unplaced"/>
</dbReference>
<proteinExistence type="predicted"/>
<dbReference type="InParanoid" id="A0A6J2X6D5"/>
<name>A0A6J2X6D5_SITOR</name>
<evidence type="ECO:0000313" key="5">
    <source>
        <dbReference type="RefSeq" id="XP_030746474.1"/>
    </source>
</evidence>
<keyword evidence="4" id="KW-1185">Reference proteome</keyword>
<organism evidence="4 5">
    <name type="scientific">Sitophilus oryzae</name>
    <name type="common">Rice weevil</name>
    <name type="synonym">Curculio oryzae</name>
    <dbReference type="NCBI Taxonomy" id="7048"/>
    <lineage>
        <taxon>Eukaryota</taxon>
        <taxon>Metazoa</taxon>
        <taxon>Ecdysozoa</taxon>
        <taxon>Arthropoda</taxon>
        <taxon>Hexapoda</taxon>
        <taxon>Insecta</taxon>
        <taxon>Pterygota</taxon>
        <taxon>Neoptera</taxon>
        <taxon>Endopterygota</taxon>
        <taxon>Coleoptera</taxon>
        <taxon>Polyphaga</taxon>
        <taxon>Cucujiformia</taxon>
        <taxon>Curculionidae</taxon>
        <taxon>Dryophthorinae</taxon>
        <taxon>Sitophilus</taxon>
    </lineage>
</organism>
<dbReference type="Pfam" id="PF01826">
    <property type="entry name" value="TIL"/>
    <property type="match status" value="1"/>
</dbReference>
<dbReference type="InterPro" id="IPR036084">
    <property type="entry name" value="Ser_inhib-like_sf"/>
</dbReference>
<protein>
    <submittedName>
        <fullName evidence="5">Uncharacterized protein LOC115875212</fullName>
    </submittedName>
</protein>
<feature type="domain" description="TIL" evidence="3">
    <location>
        <begin position="98"/>
        <end position="155"/>
    </location>
</feature>
<feature type="region of interest" description="Disordered" evidence="1">
    <location>
        <begin position="21"/>
        <end position="74"/>
    </location>
</feature>
<sequence length="184" mass="20806">MKFILVNLLIIIPLIVYSQDSQNESSEQSNLEESNEEADIPTIATETTNTNLNTDNEEQEKEPTTPESMSETTINDLTTVENIETTTEFETTTSMYPCGENEQYDCLPLCIRTCHNVLSKIVCAPAPMRIGPWCKEGCHCKDGFIKDKTDGKCVKECPFRKPSTVEVNVNVKSWIKQFLFLEPI</sequence>
<feature type="compositionally biased region" description="Low complexity" evidence="1">
    <location>
        <begin position="21"/>
        <end position="32"/>
    </location>
</feature>
<dbReference type="CDD" id="cd19941">
    <property type="entry name" value="TIL"/>
    <property type="match status" value="1"/>
</dbReference>
<dbReference type="InterPro" id="IPR002919">
    <property type="entry name" value="TIL_dom"/>
</dbReference>
<dbReference type="Gene3D" id="2.10.25.10">
    <property type="entry name" value="Laminin"/>
    <property type="match status" value="1"/>
</dbReference>
<evidence type="ECO:0000313" key="4">
    <source>
        <dbReference type="Proteomes" id="UP000504635"/>
    </source>
</evidence>
<feature type="signal peptide" evidence="2">
    <location>
        <begin position="1"/>
        <end position="18"/>
    </location>
</feature>
<feature type="compositionally biased region" description="Low complexity" evidence="1">
    <location>
        <begin position="65"/>
        <end position="74"/>
    </location>
</feature>
<dbReference type="OrthoDB" id="6805611at2759"/>
<dbReference type="RefSeq" id="XP_030746474.1">
    <property type="nucleotide sequence ID" value="XM_030890614.1"/>
</dbReference>
<dbReference type="GeneID" id="115875212"/>
<accession>A0A6J2X6D5</accession>
<evidence type="ECO:0000256" key="2">
    <source>
        <dbReference type="SAM" id="SignalP"/>
    </source>
</evidence>
<gene>
    <name evidence="5" type="primary">LOC115875212</name>
</gene>
<dbReference type="KEGG" id="soy:115875212"/>
<dbReference type="SUPFAM" id="SSF57567">
    <property type="entry name" value="Serine protease inhibitors"/>
    <property type="match status" value="1"/>
</dbReference>
<keyword evidence="2" id="KW-0732">Signal</keyword>
<dbReference type="AlphaFoldDB" id="A0A6J2X6D5"/>
<evidence type="ECO:0000259" key="3">
    <source>
        <dbReference type="Pfam" id="PF01826"/>
    </source>
</evidence>
<reference evidence="5" key="1">
    <citation type="submission" date="2025-08" db="UniProtKB">
        <authorList>
            <consortium name="RefSeq"/>
        </authorList>
    </citation>
    <scope>IDENTIFICATION</scope>
    <source>
        <tissue evidence="5">Gonads</tissue>
    </source>
</reference>
<feature type="chain" id="PRO_5026758316" evidence="2">
    <location>
        <begin position="19"/>
        <end position="184"/>
    </location>
</feature>
<feature type="compositionally biased region" description="Low complexity" evidence="1">
    <location>
        <begin position="45"/>
        <end position="54"/>
    </location>
</feature>